<reference evidence="4 5" key="1">
    <citation type="submission" date="2019-09" db="EMBL/GenBank/DDBJ databases">
        <title>YIM 132180 draft genome.</title>
        <authorList>
            <person name="Zhang K."/>
        </authorList>
    </citation>
    <scope>NUCLEOTIDE SEQUENCE [LARGE SCALE GENOMIC DNA]</scope>
    <source>
        <strain evidence="4 5">YIM 132180</strain>
    </source>
</reference>
<evidence type="ECO:0000313" key="5">
    <source>
        <dbReference type="Proteomes" id="UP000432089"/>
    </source>
</evidence>
<feature type="domain" description="N-acetyltransferase" evidence="3">
    <location>
        <begin position="8"/>
        <end position="152"/>
    </location>
</feature>
<dbReference type="SUPFAM" id="SSF55729">
    <property type="entry name" value="Acyl-CoA N-acyltransferases (Nat)"/>
    <property type="match status" value="1"/>
</dbReference>
<dbReference type="CDD" id="cd04301">
    <property type="entry name" value="NAT_SF"/>
    <property type="match status" value="1"/>
</dbReference>
<dbReference type="InterPro" id="IPR016181">
    <property type="entry name" value="Acyl_CoA_acyltransferase"/>
</dbReference>
<keyword evidence="1 4" id="KW-0808">Transferase</keyword>
<dbReference type="PANTHER" id="PTHR10545">
    <property type="entry name" value="DIAMINE N-ACETYLTRANSFERASE"/>
    <property type="match status" value="1"/>
</dbReference>
<dbReference type="Gene3D" id="3.40.630.30">
    <property type="match status" value="1"/>
</dbReference>
<dbReference type="AlphaFoldDB" id="A0A7V7PQY6"/>
<dbReference type="InterPro" id="IPR000182">
    <property type="entry name" value="GNAT_dom"/>
</dbReference>
<sequence>MERVTEAVVIRPLAAGDREAWLPLWRGYLEFYRATIADDGTALTWQRLLDPSEPMTAFGAFDDRGLFGIAHAILHRSTWTAGDYCYLQDLFVAPDRRGTGAGAALIEAVCEFAKREGASRVHWLTHETNETARRLYDKVAERSGFIQYRRML</sequence>
<dbReference type="Proteomes" id="UP000432089">
    <property type="component" value="Unassembled WGS sequence"/>
</dbReference>
<evidence type="ECO:0000256" key="1">
    <source>
        <dbReference type="ARBA" id="ARBA00022679"/>
    </source>
</evidence>
<dbReference type="PROSITE" id="PS51186">
    <property type="entry name" value="GNAT"/>
    <property type="match status" value="1"/>
</dbReference>
<proteinExistence type="predicted"/>
<dbReference type="InterPro" id="IPR051016">
    <property type="entry name" value="Diverse_Substrate_AcTransf"/>
</dbReference>
<dbReference type="GO" id="GO:0008080">
    <property type="term" value="F:N-acetyltransferase activity"/>
    <property type="evidence" value="ECO:0007669"/>
    <property type="project" value="TreeGrafter"/>
</dbReference>
<dbReference type="EMBL" id="VZDO01000004">
    <property type="protein sequence ID" value="KAB0680860.1"/>
    <property type="molecule type" value="Genomic_DNA"/>
</dbReference>
<evidence type="ECO:0000256" key="2">
    <source>
        <dbReference type="ARBA" id="ARBA00023315"/>
    </source>
</evidence>
<gene>
    <name evidence="4" type="ORF">F6X38_07705</name>
</gene>
<keyword evidence="2" id="KW-0012">Acyltransferase</keyword>
<evidence type="ECO:0000313" key="4">
    <source>
        <dbReference type="EMBL" id="KAB0680860.1"/>
    </source>
</evidence>
<comment type="caution">
    <text evidence="4">The sequence shown here is derived from an EMBL/GenBank/DDBJ whole genome shotgun (WGS) entry which is preliminary data.</text>
</comment>
<evidence type="ECO:0000259" key="3">
    <source>
        <dbReference type="PROSITE" id="PS51186"/>
    </source>
</evidence>
<keyword evidence="5" id="KW-1185">Reference proteome</keyword>
<accession>A0A7V7PQY6</accession>
<dbReference type="PANTHER" id="PTHR10545:SF42">
    <property type="entry name" value="ACETYLTRANSFERASE"/>
    <property type="match status" value="1"/>
</dbReference>
<organism evidence="4 5">
    <name type="scientific">Plantimonas leprariae</name>
    <dbReference type="NCBI Taxonomy" id="2615207"/>
    <lineage>
        <taxon>Bacteria</taxon>
        <taxon>Pseudomonadati</taxon>
        <taxon>Pseudomonadota</taxon>
        <taxon>Alphaproteobacteria</taxon>
        <taxon>Hyphomicrobiales</taxon>
        <taxon>Aurantimonadaceae</taxon>
        <taxon>Plantimonas</taxon>
    </lineage>
</organism>
<name>A0A7V7PQY6_9HYPH</name>
<dbReference type="Pfam" id="PF00583">
    <property type="entry name" value="Acetyltransf_1"/>
    <property type="match status" value="1"/>
</dbReference>
<protein>
    <submittedName>
        <fullName evidence="4">GNAT family N-acetyltransferase</fullName>
    </submittedName>
</protein>